<comment type="caution">
    <text evidence="3">The sequence shown here is derived from an EMBL/GenBank/DDBJ whole genome shotgun (WGS) entry which is preliminary data.</text>
</comment>
<dbReference type="InterPro" id="IPR038232">
    <property type="entry name" value="PknH-like_Extracell_sf"/>
</dbReference>
<name>A0A1X2EN31_9MYCO</name>
<dbReference type="InterPro" id="IPR026954">
    <property type="entry name" value="PknH-like_Extracell"/>
</dbReference>
<evidence type="ECO:0000259" key="2">
    <source>
        <dbReference type="Pfam" id="PF14032"/>
    </source>
</evidence>
<keyword evidence="1" id="KW-0472">Membrane</keyword>
<protein>
    <recommendedName>
        <fullName evidence="2">PknH-like extracellular domain-containing protein</fullName>
    </recommendedName>
</protein>
<dbReference type="Proteomes" id="UP000193090">
    <property type="component" value="Unassembled WGS sequence"/>
</dbReference>
<organism evidence="3 4">
    <name type="scientific">Mycolicibacillus trivialis</name>
    <dbReference type="NCBI Taxonomy" id="1798"/>
    <lineage>
        <taxon>Bacteria</taxon>
        <taxon>Bacillati</taxon>
        <taxon>Actinomycetota</taxon>
        <taxon>Actinomycetes</taxon>
        <taxon>Mycobacteriales</taxon>
        <taxon>Mycobacteriaceae</taxon>
        <taxon>Mycolicibacillus</taxon>
    </lineage>
</organism>
<proteinExistence type="predicted"/>
<evidence type="ECO:0000313" key="3">
    <source>
        <dbReference type="EMBL" id="ORX06928.1"/>
    </source>
</evidence>
<feature type="transmembrane region" description="Helical" evidence="1">
    <location>
        <begin position="38"/>
        <end position="54"/>
    </location>
</feature>
<sequence>MKHTGALIFWHNQRWTVTGTYAQCEAAIDDAQSHSMTAGWWSIGSLLVWNWVALRTNRRARADLQAQRSWYAAHRTDRPAPAARRRRWPAVAVTGAVLVVLALLLGAVGALVGDPEPPTADFSAPLTASARPLAGLLLSPDDVAKALSIATITDTTPADHLTVPYGDHIVDNDCVSAFYPATTAFYNNTGWTALRTAHLRDPADGPLRHSVEQAVLSYPGPPQRMTAAAHDIWQACSGRTINIREVTKPDAVDALWRVGEVTDTDGILALSLSADGTDDWGCRRGLAVAETVVIDVQACGHDLPGSVIPTLIDPIRAKITG</sequence>
<dbReference type="Gene3D" id="3.40.1000.70">
    <property type="entry name" value="PknH-like extracellular domain"/>
    <property type="match status" value="1"/>
</dbReference>
<keyword evidence="4" id="KW-1185">Reference proteome</keyword>
<feature type="domain" description="PknH-like extracellular" evidence="2">
    <location>
        <begin position="131"/>
        <end position="315"/>
    </location>
</feature>
<dbReference type="RefSeq" id="WP_165756430.1">
    <property type="nucleotide sequence ID" value="NZ_JACKSN010000171.1"/>
</dbReference>
<gene>
    <name evidence="3" type="ORF">AWC30_04995</name>
</gene>
<evidence type="ECO:0000313" key="4">
    <source>
        <dbReference type="Proteomes" id="UP000193090"/>
    </source>
</evidence>
<keyword evidence="1" id="KW-1133">Transmembrane helix</keyword>
<dbReference type="Pfam" id="PF14032">
    <property type="entry name" value="PknH_C"/>
    <property type="match status" value="1"/>
</dbReference>
<dbReference type="STRING" id="1798.AWC30_04995"/>
<keyword evidence="1" id="KW-0812">Transmembrane</keyword>
<evidence type="ECO:0000256" key="1">
    <source>
        <dbReference type="SAM" id="Phobius"/>
    </source>
</evidence>
<dbReference type="AlphaFoldDB" id="A0A1X2EN31"/>
<reference evidence="3 4" key="1">
    <citation type="submission" date="2016-01" db="EMBL/GenBank/DDBJ databases">
        <title>The new phylogeny of the genus Mycobacterium.</title>
        <authorList>
            <person name="Tarcisio F."/>
            <person name="Conor M."/>
            <person name="Antonella G."/>
            <person name="Elisabetta G."/>
            <person name="Giulia F.S."/>
            <person name="Sara T."/>
            <person name="Anna F."/>
            <person name="Clotilde B."/>
            <person name="Roberto B."/>
            <person name="Veronica D.S."/>
            <person name="Fabio R."/>
            <person name="Monica P."/>
            <person name="Olivier J."/>
            <person name="Enrico T."/>
            <person name="Nicola S."/>
        </authorList>
    </citation>
    <scope>NUCLEOTIDE SEQUENCE [LARGE SCALE GENOMIC DNA]</scope>
    <source>
        <strain evidence="3 4">DSM 44153</strain>
    </source>
</reference>
<feature type="transmembrane region" description="Helical" evidence="1">
    <location>
        <begin position="88"/>
        <end position="112"/>
    </location>
</feature>
<dbReference type="EMBL" id="LQPZ01000013">
    <property type="protein sequence ID" value="ORX06928.1"/>
    <property type="molecule type" value="Genomic_DNA"/>
</dbReference>
<accession>A0A1X2EN31</accession>